<sequence>MTDTNDTSLTSPVASPDVTTPADPSTAAPMGSAPAANAPWAPQQAQTASGDDANAAAAPAAMPEQPSMGGMNPGAPMGTTEEMPTADANAAPATETPSTDSTNQ</sequence>
<evidence type="ECO:0000313" key="3">
    <source>
        <dbReference type="Proteomes" id="UP000177328"/>
    </source>
</evidence>
<evidence type="ECO:0000313" key="2">
    <source>
        <dbReference type="EMBL" id="OGE41091.1"/>
    </source>
</evidence>
<accession>A0A1F5KKE6</accession>
<reference evidence="2 3" key="1">
    <citation type="journal article" date="2016" name="Nat. Commun.">
        <title>Thousands of microbial genomes shed light on interconnected biogeochemical processes in an aquifer system.</title>
        <authorList>
            <person name="Anantharaman K."/>
            <person name="Brown C.T."/>
            <person name="Hug L.A."/>
            <person name="Sharon I."/>
            <person name="Castelle C.J."/>
            <person name="Probst A.J."/>
            <person name="Thomas B.C."/>
            <person name="Singh A."/>
            <person name="Wilkins M.J."/>
            <person name="Karaoz U."/>
            <person name="Brodie E.L."/>
            <person name="Williams K.H."/>
            <person name="Hubbard S.S."/>
            <person name="Banfield J.F."/>
        </authorList>
    </citation>
    <scope>NUCLEOTIDE SEQUENCE [LARGE SCALE GENOMIC DNA]</scope>
</reference>
<protein>
    <submittedName>
        <fullName evidence="2">Uncharacterized protein</fullName>
    </submittedName>
</protein>
<dbReference type="EMBL" id="MFDD01000002">
    <property type="protein sequence ID" value="OGE41091.1"/>
    <property type="molecule type" value="Genomic_DNA"/>
</dbReference>
<dbReference type="AlphaFoldDB" id="A0A1F5KKE6"/>
<feature type="compositionally biased region" description="Low complexity" evidence="1">
    <location>
        <begin position="24"/>
        <end position="61"/>
    </location>
</feature>
<feature type="region of interest" description="Disordered" evidence="1">
    <location>
        <begin position="1"/>
        <end position="104"/>
    </location>
</feature>
<dbReference type="Proteomes" id="UP000177328">
    <property type="component" value="Unassembled WGS sequence"/>
</dbReference>
<gene>
    <name evidence="2" type="ORF">A3D25_00950</name>
</gene>
<feature type="compositionally biased region" description="Polar residues" evidence="1">
    <location>
        <begin position="95"/>
        <end position="104"/>
    </location>
</feature>
<comment type="caution">
    <text evidence="2">The sequence shown here is derived from an EMBL/GenBank/DDBJ whole genome shotgun (WGS) entry which is preliminary data.</text>
</comment>
<evidence type="ECO:0000256" key="1">
    <source>
        <dbReference type="SAM" id="MobiDB-lite"/>
    </source>
</evidence>
<feature type="compositionally biased region" description="Polar residues" evidence="1">
    <location>
        <begin position="1"/>
        <end position="13"/>
    </location>
</feature>
<name>A0A1F5KKE6_9BACT</name>
<organism evidence="2 3">
    <name type="scientific">Candidatus Daviesbacteria bacterium RIFCSPHIGHO2_02_FULL_43_12</name>
    <dbReference type="NCBI Taxonomy" id="1797776"/>
    <lineage>
        <taxon>Bacteria</taxon>
        <taxon>Candidatus Daviesiibacteriota</taxon>
    </lineage>
</organism>
<proteinExistence type="predicted"/>